<dbReference type="Gene3D" id="3.10.180.10">
    <property type="entry name" value="2,3-Dihydroxybiphenyl 1,2-Dioxygenase, domain 1"/>
    <property type="match status" value="1"/>
</dbReference>
<dbReference type="PROSITE" id="PS51819">
    <property type="entry name" value="VOC"/>
    <property type="match status" value="1"/>
</dbReference>
<organism evidence="2 3">
    <name type="scientific">Cohaesibacter gelatinilyticus</name>
    <dbReference type="NCBI Taxonomy" id="372072"/>
    <lineage>
        <taxon>Bacteria</taxon>
        <taxon>Pseudomonadati</taxon>
        <taxon>Pseudomonadota</taxon>
        <taxon>Alphaproteobacteria</taxon>
        <taxon>Hyphomicrobiales</taxon>
        <taxon>Cohaesibacteraceae</taxon>
    </lineage>
</organism>
<dbReference type="Proteomes" id="UP000219439">
    <property type="component" value="Unassembled WGS sequence"/>
</dbReference>
<dbReference type="InterPro" id="IPR029068">
    <property type="entry name" value="Glyas_Bleomycin-R_OHBP_Dase"/>
</dbReference>
<evidence type="ECO:0000313" key="3">
    <source>
        <dbReference type="Proteomes" id="UP000219439"/>
    </source>
</evidence>
<gene>
    <name evidence="2" type="ORF">SAMN06265368_1713</name>
</gene>
<dbReference type="PANTHER" id="PTHR33993:SF2">
    <property type="entry name" value="VOC DOMAIN-CONTAINING PROTEIN"/>
    <property type="match status" value="1"/>
</dbReference>
<evidence type="ECO:0000313" key="2">
    <source>
        <dbReference type="EMBL" id="SNZ08516.1"/>
    </source>
</evidence>
<dbReference type="InterPro" id="IPR004360">
    <property type="entry name" value="Glyas_Fos-R_dOase_dom"/>
</dbReference>
<dbReference type="EMBL" id="OBEL01000001">
    <property type="protein sequence ID" value="SNZ08516.1"/>
    <property type="molecule type" value="Genomic_DNA"/>
</dbReference>
<dbReference type="CDD" id="cd07247">
    <property type="entry name" value="SgaA_N_like"/>
    <property type="match status" value="1"/>
</dbReference>
<proteinExistence type="predicted"/>
<protein>
    <recommendedName>
        <fullName evidence="1">VOC domain-containing protein</fullName>
    </recommendedName>
</protein>
<dbReference type="OrthoDB" id="9793039at2"/>
<dbReference type="PANTHER" id="PTHR33993">
    <property type="entry name" value="GLYOXALASE-RELATED"/>
    <property type="match status" value="1"/>
</dbReference>
<dbReference type="InterPro" id="IPR037523">
    <property type="entry name" value="VOC_core"/>
</dbReference>
<dbReference type="AlphaFoldDB" id="A0A285NKX1"/>
<feature type="domain" description="VOC" evidence="1">
    <location>
        <begin position="27"/>
        <end position="148"/>
    </location>
</feature>
<evidence type="ECO:0000259" key="1">
    <source>
        <dbReference type="PROSITE" id="PS51819"/>
    </source>
</evidence>
<keyword evidence="3" id="KW-1185">Reference proteome</keyword>
<dbReference type="Pfam" id="PF00903">
    <property type="entry name" value="Glyoxalase"/>
    <property type="match status" value="1"/>
</dbReference>
<name>A0A285NKX1_9HYPH</name>
<reference evidence="2 3" key="1">
    <citation type="submission" date="2017-09" db="EMBL/GenBank/DDBJ databases">
        <authorList>
            <person name="Ehlers B."/>
            <person name="Leendertz F.H."/>
        </authorList>
    </citation>
    <scope>NUCLEOTIDE SEQUENCE [LARGE SCALE GENOMIC DNA]</scope>
    <source>
        <strain evidence="2 3">DSM 18289</strain>
    </source>
</reference>
<dbReference type="InterPro" id="IPR052164">
    <property type="entry name" value="Anthracycline_SecMetBiosynth"/>
</dbReference>
<accession>A0A285NKX1</accession>
<sequence length="148" mass="15797">MVHFMLDLWLGHVTEMELKMTQDPKNAVTWFSIPATDFEKSIAFYQGLLGIKLSRETMGEGDMQMPFAMFPKQNEDGVTGAVTPANNVQPASGGVVIYLACSDLDGALGRVEGLGGSVVMPKMALPNEVGDIAIISDIDGTPVGLHQG</sequence>
<dbReference type="SUPFAM" id="SSF54593">
    <property type="entry name" value="Glyoxalase/Bleomycin resistance protein/Dihydroxybiphenyl dioxygenase"/>
    <property type="match status" value="1"/>
</dbReference>